<dbReference type="EMBL" id="KI282966">
    <property type="protein sequence ID" value="ESA14377.1"/>
    <property type="molecule type" value="Genomic_DNA"/>
</dbReference>
<protein>
    <submittedName>
        <fullName evidence="1">Uncharacterized protein</fullName>
    </submittedName>
</protein>
<accession>U9U3V1</accession>
<feature type="non-terminal residue" evidence="1">
    <location>
        <position position="1"/>
    </location>
</feature>
<evidence type="ECO:0000313" key="1">
    <source>
        <dbReference type="EMBL" id="ESA14377.1"/>
    </source>
</evidence>
<organism evidence="1">
    <name type="scientific">Rhizophagus irregularis (strain DAOM 181602 / DAOM 197198 / MUCL 43194)</name>
    <name type="common">Arbuscular mycorrhizal fungus</name>
    <name type="synonym">Glomus intraradices</name>
    <dbReference type="NCBI Taxonomy" id="747089"/>
    <lineage>
        <taxon>Eukaryota</taxon>
        <taxon>Fungi</taxon>
        <taxon>Fungi incertae sedis</taxon>
        <taxon>Mucoromycota</taxon>
        <taxon>Glomeromycotina</taxon>
        <taxon>Glomeromycetes</taxon>
        <taxon>Glomerales</taxon>
        <taxon>Glomeraceae</taxon>
        <taxon>Rhizophagus</taxon>
    </lineage>
</organism>
<dbReference type="HOGENOM" id="CLU_3038122_0_0_1"/>
<dbReference type="AlphaFoldDB" id="U9U3V1"/>
<sequence>KHLIIQHKLWTFCNNIANSIISDLKYLFGSQDNCMSDNYMSGNVLSGLFLSTRDF</sequence>
<gene>
    <name evidence="1" type="ORF">GLOINDRAFT_25018</name>
</gene>
<reference evidence="1" key="1">
    <citation type="submission" date="2013-07" db="EMBL/GenBank/DDBJ databases">
        <title>The genome of an arbuscular mycorrhizal fungus provides insights into the evolution of the oldest plant symbiosis.</title>
        <authorList>
            <consortium name="DOE Joint Genome Institute"/>
            <person name="Tisserant E."/>
            <person name="Malbreil M."/>
            <person name="Kuo A."/>
            <person name="Kohler A."/>
            <person name="Symeonidi A."/>
            <person name="Balestrini R."/>
            <person name="Charron P."/>
            <person name="Duensing N."/>
            <person name="Frei-dit-Frey N."/>
            <person name="Gianinazzi-Pearson V."/>
            <person name="Gilbert B."/>
            <person name="Handa Y."/>
            <person name="Hijri M."/>
            <person name="Kaul R."/>
            <person name="Kawaguchi M."/>
            <person name="Krajinski F."/>
            <person name="Lammers P."/>
            <person name="Lapierre D."/>
            <person name="Masclaux F.G."/>
            <person name="Murat C."/>
            <person name="Morin E."/>
            <person name="Ndikumana S."/>
            <person name="Pagni M."/>
            <person name="Petitpierre D."/>
            <person name="Requena N."/>
            <person name="Rosikiewicz P."/>
            <person name="Riley R."/>
            <person name="Saito K."/>
            <person name="San Clemente H."/>
            <person name="Shapiro H."/>
            <person name="van Tuinen D."/>
            <person name="Becard G."/>
            <person name="Bonfante P."/>
            <person name="Paszkowski U."/>
            <person name="Shachar-Hill Y."/>
            <person name="Young J.P."/>
            <person name="Sanders I.R."/>
            <person name="Henrissat B."/>
            <person name="Rensing S.A."/>
            <person name="Grigoriev I.V."/>
            <person name="Corradi N."/>
            <person name="Roux C."/>
            <person name="Martin F."/>
        </authorList>
    </citation>
    <scope>NUCLEOTIDE SEQUENCE</scope>
    <source>
        <strain evidence="1">DAOM 197198</strain>
    </source>
</reference>
<name>U9U3V1_RHIID</name>
<proteinExistence type="predicted"/>